<keyword evidence="21" id="KW-1185">Reference proteome</keyword>
<name>A0A445H9I9_GLYSO</name>
<comment type="cofactor">
    <cofactor evidence="15 18">
        <name>Ca(2+)</name>
        <dbReference type="ChEBI" id="CHEBI:29108"/>
    </cofactor>
    <text evidence="15 18">Binds 2 calcium ions per subunit.</text>
</comment>
<feature type="binding site" evidence="15">
    <location>
        <position position="68"/>
    </location>
    <ligand>
        <name>Ca(2+)</name>
        <dbReference type="ChEBI" id="CHEBI:29108"/>
        <label>1</label>
    </ligand>
</feature>
<dbReference type="InterPro" id="IPR010255">
    <property type="entry name" value="Haem_peroxidase_sf"/>
</dbReference>
<feature type="site" description="Transition state stabilizer" evidence="16">
    <location>
        <position position="58"/>
    </location>
</feature>
<feature type="binding site" evidence="15">
    <location>
        <position position="63"/>
    </location>
    <ligand>
        <name>Ca(2+)</name>
        <dbReference type="ChEBI" id="CHEBI:29108"/>
        <label>1</label>
    </ligand>
</feature>
<comment type="similarity">
    <text evidence="3">Belongs to the peroxidase family. Ascorbate peroxidase subfamily.</text>
</comment>
<keyword evidence="8 15" id="KW-0106">Calcium</keyword>
<sequence length="316" mass="34170">MATIATVMLITMSLASLVSALNVNYYENACPHNVDSIVAAAVHKATMNDKTVPAALLRMHFHDCFIRGCDASVLLESKGKKKAEKDGPPNISLHAFYVIDNAKKAVEAVCPGVVSCADILALAARDAVALSGGPTWDVPKGRKDGRISKATETRQLPAPTFNISQLQQSFSQRGLSLEDLVALSGGHTLGFAHCSSFQNRIHKFSQKLEIDPSLNPSFARSLRGICPSHNKVKNAGSSLDSSSTLFDNAYYKLLLQGKSLFSSDQALLTHPTTKALVSNFADSQEEFERAFVKSMIKMSSITNGGQEIRLNCKLVR</sequence>
<evidence type="ECO:0000259" key="19">
    <source>
        <dbReference type="PROSITE" id="PS50873"/>
    </source>
</evidence>
<dbReference type="InterPro" id="IPR000823">
    <property type="entry name" value="Peroxidase_pln"/>
</dbReference>
<dbReference type="Gramene" id="XM_028343888.1">
    <property type="protein sequence ID" value="XP_028199689.1"/>
    <property type="gene ID" value="LOC114384233"/>
</dbReference>
<keyword evidence="10 15" id="KW-0408">Iron</keyword>
<dbReference type="PROSITE" id="PS50873">
    <property type="entry name" value="PEROXIDASE_4"/>
    <property type="match status" value="1"/>
</dbReference>
<dbReference type="InterPro" id="IPR002016">
    <property type="entry name" value="Haem_peroxidase"/>
</dbReference>
<feature type="active site" description="Proton acceptor" evidence="13">
    <location>
        <position position="62"/>
    </location>
</feature>
<dbReference type="Pfam" id="PF00141">
    <property type="entry name" value="peroxidase"/>
    <property type="match status" value="1"/>
</dbReference>
<evidence type="ECO:0000313" key="20">
    <source>
        <dbReference type="EMBL" id="RZB70266.1"/>
    </source>
</evidence>
<comment type="catalytic activity">
    <reaction evidence="1 18">
        <text>2 a phenolic donor + H2O2 = 2 a phenolic radical donor + 2 H2O</text>
        <dbReference type="Rhea" id="RHEA:56136"/>
        <dbReference type="ChEBI" id="CHEBI:15377"/>
        <dbReference type="ChEBI" id="CHEBI:16240"/>
        <dbReference type="ChEBI" id="CHEBI:139520"/>
        <dbReference type="ChEBI" id="CHEBI:139521"/>
        <dbReference type="EC" id="1.11.1.7"/>
    </reaction>
</comment>
<dbReference type="PROSITE" id="PS00435">
    <property type="entry name" value="PEROXIDASE_1"/>
    <property type="match status" value="1"/>
</dbReference>
<dbReference type="GO" id="GO:0046872">
    <property type="term" value="F:metal ion binding"/>
    <property type="evidence" value="ECO:0007669"/>
    <property type="project" value="UniProtKB-UniRule"/>
</dbReference>
<evidence type="ECO:0000256" key="2">
    <source>
        <dbReference type="ARBA" id="ARBA00002322"/>
    </source>
</evidence>
<dbReference type="EMBL" id="QZWG01000014">
    <property type="protein sequence ID" value="RZB70266.1"/>
    <property type="molecule type" value="Genomic_DNA"/>
</dbReference>
<feature type="disulfide bond" evidence="17">
    <location>
        <begin position="116"/>
        <end position="312"/>
    </location>
</feature>
<feature type="binding site" description="axial binding residue" evidence="15">
    <location>
        <position position="187"/>
    </location>
    <ligand>
        <name>heme b</name>
        <dbReference type="ChEBI" id="CHEBI:60344"/>
    </ligand>
    <ligandPart>
        <name>Fe</name>
        <dbReference type="ChEBI" id="CHEBI:18248"/>
    </ligandPart>
</feature>
<dbReference type="GO" id="GO:0042744">
    <property type="term" value="P:hydrogen peroxide catabolic process"/>
    <property type="evidence" value="ECO:0007669"/>
    <property type="project" value="UniProtKB-KW"/>
</dbReference>
<evidence type="ECO:0000256" key="5">
    <source>
        <dbReference type="ARBA" id="ARBA00022559"/>
    </source>
</evidence>
<dbReference type="SUPFAM" id="SSF48113">
    <property type="entry name" value="Heme-dependent peroxidases"/>
    <property type="match status" value="1"/>
</dbReference>
<keyword evidence="11 17" id="KW-1015">Disulfide bond</keyword>
<feature type="binding site" evidence="15">
    <location>
        <position position="240"/>
    </location>
    <ligand>
        <name>Ca(2+)</name>
        <dbReference type="ChEBI" id="CHEBI:29108"/>
        <label>2</label>
    </ligand>
</feature>
<feature type="binding site" evidence="15">
    <location>
        <position position="247"/>
    </location>
    <ligand>
        <name>Ca(2+)</name>
        <dbReference type="ChEBI" id="CHEBI:29108"/>
        <label>2</label>
    </ligand>
</feature>
<evidence type="ECO:0000256" key="14">
    <source>
        <dbReference type="PIRSR" id="PIRSR600823-2"/>
    </source>
</evidence>
<evidence type="ECO:0000256" key="3">
    <source>
        <dbReference type="ARBA" id="ARBA00006873"/>
    </source>
</evidence>
<comment type="function">
    <text evidence="2">Removal of H(2)O(2), oxidation of toxic reductants, biosynthesis and degradation of lignin, suberization, auxin catabolism, response to environmental stresses such as wounding, pathogen attack and oxidative stress. These functions might be dependent on each isozyme/isoform in each plant tissue.</text>
</comment>
<comment type="similarity">
    <text evidence="18">Belongs to the peroxidase family. Classical plant (class III) peroxidase subfamily.</text>
</comment>
<evidence type="ECO:0000256" key="16">
    <source>
        <dbReference type="PIRSR" id="PIRSR600823-4"/>
    </source>
</evidence>
<keyword evidence="7 15" id="KW-0479">Metal-binding</keyword>
<evidence type="ECO:0000256" key="15">
    <source>
        <dbReference type="PIRSR" id="PIRSR600823-3"/>
    </source>
</evidence>
<dbReference type="Proteomes" id="UP000289340">
    <property type="component" value="Chromosome 14"/>
</dbReference>
<dbReference type="PANTHER" id="PTHR31235">
    <property type="entry name" value="PEROXIDASE 25-RELATED"/>
    <property type="match status" value="1"/>
</dbReference>
<comment type="cofactor">
    <cofactor evidence="15 18">
        <name>heme b</name>
        <dbReference type="ChEBI" id="CHEBI:60344"/>
    </cofactor>
    <text evidence="15 18">Binds 1 heme b (iron(II)-protoporphyrin IX) group per subunit.</text>
</comment>
<evidence type="ECO:0000256" key="17">
    <source>
        <dbReference type="PIRSR" id="PIRSR600823-5"/>
    </source>
</evidence>
<dbReference type="FunFam" id="1.10.520.10:FF:000001">
    <property type="entry name" value="Peroxidase"/>
    <property type="match status" value="1"/>
</dbReference>
<dbReference type="GO" id="GO:0020037">
    <property type="term" value="F:heme binding"/>
    <property type="evidence" value="ECO:0007669"/>
    <property type="project" value="UniProtKB-UniRule"/>
</dbReference>
<dbReference type="GO" id="GO:0005576">
    <property type="term" value="C:extracellular region"/>
    <property type="evidence" value="ECO:0007669"/>
    <property type="project" value="UniProtKB-SubCell"/>
</dbReference>
<comment type="caution">
    <text evidence="20">The sequence shown here is derived from an EMBL/GenBank/DDBJ whole genome shotgun (WGS) entry which is preliminary data.</text>
</comment>
<dbReference type="GO" id="GO:0140825">
    <property type="term" value="F:lactoperoxidase activity"/>
    <property type="evidence" value="ECO:0007669"/>
    <property type="project" value="UniProtKB-EC"/>
</dbReference>
<dbReference type="PRINTS" id="PR00461">
    <property type="entry name" value="PLPEROXIDASE"/>
</dbReference>
<feature type="domain" description="Plant heme peroxidase family profile" evidence="19">
    <location>
        <begin position="20"/>
        <end position="316"/>
    </location>
</feature>
<keyword evidence="9 18" id="KW-0560">Oxidoreductase</keyword>
<evidence type="ECO:0000256" key="12">
    <source>
        <dbReference type="ARBA" id="ARBA00023180"/>
    </source>
</evidence>
<dbReference type="CDD" id="cd00693">
    <property type="entry name" value="secretory_peroxidase"/>
    <property type="match status" value="1"/>
</dbReference>
<evidence type="ECO:0000256" key="6">
    <source>
        <dbReference type="ARBA" id="ARBA00022617"/>
    </source>
</evidence>
<comment type="subcellular location">
    <subcellularLocation>
        <location evidence="18">Secreted</location>
    </subcellularLocation>
</comment>
<evidence type="ECO:0000256" key="13">
    <source>
        <dbReference type="PIRSR" id="PIRSR600823-1"/>
    </source>
</evidence>
<feature type="chain" id="PRO_5018819865" description="Peroxidase" evidence="18">
    <location>
        <begin position="21"/>
        <end position="316"/>
    </location>
</feature>
<organism evidence="20 21">
    <name type="scientific">Glycine soja</name>
    <name type="common">Wild soybean</name>
    <dbReference type="NCBI Taxonomy" id="3848"/>
    <lineage>
        <taxon>Eukaryota</taxon>
        <taxon>Viridiplantae</taxon>
        <taxon>Streptophyta</taxon>
        <taxon>Embryophyta</taxon>
        <taxon>Tracheophyta</taxon>
        <taxon>Spermatophyta</taxon>
        <taxon>Magnoliopsida</taxon>
        <taxon>eudicotyledons</taxon>
        <taxon>Gunneridae</taxon>
        <taxon>Pentapetalae</taxon>
        <taxon>rosids</taxon>
        <taxon>fabids</taxon>
        <taxon>Fabales</taxon>
        <taxon>Fabaceae</taxon>
        <taxon>Papilionoideae</taxon>
        <taxon>50 kb inversion clade</taxon>
        <taxon>NPAAA clade</taxon>
        <taxon>indigoferoid/millettioid clade</taxon>
        <taxon>Phaseoleae</taxon>
        <taxon>Glycine</taxon>
        <taxon>Glycine subgen. Soja</taxon>
    </lineage>
</organism>
<dbReference type="SMR" id="A0A445H9I9"/>
<evidence type="ECO:0000256" key="4">
    <source>
        <dbReference type="ARBA" id="ARBA00012313"/>
    </source>
</evidence>
<evidence type="ECO:0000256" key="11">
    <source>
        <dbReference type="ARBA" id="ARBA00023157"/>
    </source>
</evidence>
<keyword evidence="18" id="KW-0732">Signal</keyword>
<feature type="binding site" evidence="15">
    <location>
        <position position="72"/>
    </location>
    <ligand>
        <name>Ca(2+)</name>
        <dbReference type="ChEBI" id="CHEBI:29108"/>
        <label>1</label>
    </ligand>
</feature>
<dbReference type="PRINTS" id="PR00458">
    <property type="entry name" value="PEROXIDASE"/>
</dbReference>
<feature type="binding site" evidence="15">
    <location>
        <position position="84"/>
    </location>
    <ligand>
        <name>Ca(2+)</name>
        <dbReference type="ChEBI" id="CHEBI:29108"/>
        <label>1</label>
    </ligand>
</feature>
<feature type="binding site" evidence="15">
    <location>
        <position position="70"/>
    </location>
    <ligand>
        <name>Ca(2+)</name>
        <dbReference type="ChEBI" id="CHEBI:29108"/>
        <label>1</label>
    </ligand>
</feature>
<dbReference type="InterPro" id="IPR033905">
    <property type="entry name" value="Secretory_peroxidase"/>
</dbReference>
<dbReference type="AlphaFoldDB" id="A0A445H9I9"/>
<evidence type="ECO:0000313" key="21">
    <source>
        <dbReference type="Proteomes" id="UP000289340"/>
    </source>
</evidence>
<evidence type="ECO:0000256" key="8">
    <source>
        <dbReference type="ARBA" id="ARBA00022837"/>
    </source>
</evidence>
<keyword evidence="18" id="KW-0964">Secreted</keyword>
<accession>A0A445H9I9</accession>
<feature type="disulfide bond" evidence="17">
    <location>
        <begin position="30"/>
        <end position="110"/>
    </location>
</feature>
<keyword evidence="18" id="KW-0376">Hydrogen peroxide</keyword>
<gene>
    <name evidence="20" type="ORF">D0Y65_039495</name>
</gene>
<feature type="binding site" evidence="14">
    <location>
        <position position="157"/>
    </location>
    <ligand>
        <name>substrate</name>
    </ligand>
</feature>
<evidence type="ECO:0000256" key="1">
    <source>
        <dbReference type="ARBA" id="ARBA00000189"/>
    </source>
</evidence>
<keyword evidence="12" id="KW-0325">Glycoprotein</keyword>
<dbReference type="EC" id="1.11.1.7" evidence="4 18"/>
<dbReference type="Gene3D" id="1.10.520.10">
    <property type="match status" value="1"/>
</dbReference>
<dbReference type="GO" id="GO:0006979">
    <property type="term" value="P:response to oxidative stress"/>
    <property type="evidence" value="ECO:0007669"/>
    <property type="project" value="UniProtKB-UniRule"/>
</dbReference>
<keyword evidence="6 18" id="KW-0349">Heme</keyword>
<keyword evidence="5 18" id="KW-0575">Peroxidase</keyword>
<dbReference type="InterPro" id="IPR019793">
    <property type="entry name" value="Peroxidases_heam-ligand_BS"/>
</dbReference>
<evidence type="ECO:0000256" key="10">
    <source>
        <dbReference type="ARBA" id="ARBA00023004"/>
    </source>
</evidence>
<feature type="signal peptide" evidence="18">
    <location>
        <begin position="1"/>
        <end position="20"/>
    </location>
</feature>
<dbReference type="FunFam" id="1.10.420.10:FF:000006">
    <property type="entry name" value="Peroxidase"/>
    <property type="match status" value="1"/>
</dbReference>
<feature type="disulfide bond" evidence="17">
    <location>
        <begin position="64"/>
        <end position="69"/>
    </location>
</feature>
<feature type="binding site" evidence="15">
    <location>
        <position position="188"/>
    </location>
    <ligand>
        <name>Ca(2+)</name>
        <dbReference type="ChEBI" id="CHEBI:29108"/>
        <label>2</label>
    </ligand>
</feature>
<evidence type="ECO:0000256" key="7">
    <source>
        <dbReference type="ARBA" id="ARBA00022723"/>
    </source>
</evidence>
<evidence type="ECO:0000256" key="18">
    <source>
        <dbReference type="RuleBase" id="RU362060"/>
    </source>
</evidence>
<feature type="disulfide bond" evidence="17">
    <location>
        <begin position="194"/>
        <end position="226"/>
    </location>
</feature>
<dbReference type="Gene3D" id="1.10.420.10">
    <property type="entry name" value="Peroxidase, domain 2"/>
    <property type="match status" value="1"/>
</dbReference>
<evidence type="ECO:0000256" key="9">
    <source>
        <dbReference type="ARBA" id="ARBA00023002"/>
    </source>
</evidence>
<reference evidence="20 21" key="1">
    <citation type="submission" date="2018-09" db="EMBL/GenBank/DDBJ databases">
        <title>A high-quality reference genome of wild soybean provides a powerful tool to mine soybean genomes.</title>
        <authorList>
            <person name="Xie M."/>
            <person name="Chung C.Y.L."/>
            <person name="Li M.-W."/>
            <person name="Wong F.-L."/>
            <person name="Chan T.-F."/>
            <person name="Lam H.-M."/>
        </authorList>
    </citation>
    <scope>NUCLEOTIDE SEQUENCE [LARGE SCALE GENOMIC DNA]</scope>
    <source>
        <strain evidence="21">cv. W05</strain>
        <tissue evidence="20">Hypocotyl of etiolated seedlings</tissue>
    </source>
</reference>
<protein>
    <recommendedName>
        <fullName evidence="4 18">Peroxidase</fullName>
        <ecNumber evidence="4 18">1.11.1.7</ecNumber>
    </recommendedName>
</protein>
<proteinExistence type="inferred from homology"/>